<proteinExistence type="inferred from homology"/>
<comment type="caution">
    <text evidence="8">The sequence shown here is derived from an EMBL/GenBank/DDBJ whole genome shotgun (WGS) entry which is preliminary data.</text>
</comment>
<dbReference type="Proteomes" id="UP001596540">
    <property type="component" value="Unassembled WGS sequence"/>
</dbReference>
<accession>A0ABW2KHG7</accession>
<dbReference type="RefSeq" id="WP_379872034.1">
    <property type="nucleotide sequence ID" value="NZ_JBHTBH010000007.1"/>
</dbReference>
<dbReference type="InterPro" id="IPR014721">
    <property type="entry name" value="Ribsml_uS5_D2-typ_fold_subgr"/>
</dbReference>
<evidence type="ECO:0000256" key="3">
    <source>
        <dbReference type="ARBA" id="ARBA00023274"/>
    </source>
</evidence>
<evidence type="ECO:0000256" key="5">
    <source>
        <dbReference type="HAMAP-Rule" id="MF_00532"/>
    </source>
</evidence>
<reference evidence="9" key="1">
    <citation type="journal article" date="2019" name="Int. J. Syst. Evol. Microbiol.">
        <title>The Global Catalogue of Microorganisms (GCM) 10K type strain sequencing project: providing services to taxonomists for standard genome sequencing and annotation.</title>
        <authorList>
            <consortium name="The Broad Institute Genomics Platform"/>
            <consortium name="The Broad Institute Genome Sequencing Center for Infectious Disease"/>
            <person name="Wu L."/>
            <person name="Ma J."/>
        </authorList>
    </citation>
    <scope>NUCLEOTIDE SEQUENCE [LARGE SCALE GENOMIC DNA]</scope>
    <source>
        <strain evidence="9">CGMCC 4.7382</strain>
    </source>
</reference>
<dbReference type="Gene3D" id="3.30.230.10">
    <property type="match status" value="1"/>
</dbReference>
<dbReference type="PANTHER" id="PTHR21569">
    <property type="entry name" value="RIBOSOMAL PROTEIN S9"/>
    <property type="match status" value="1"/>
</dbReference>
<dbReference type="NCBIfam" id="NF001099">
    <property type="entry name" value="PRK00132.1"/>
    <property type="match status" value="1"/>
</dbReference>
<protein>
    <recommendedName>
        <fullName evidence="4 5">Small ribosomal subunit protein uS9</fullName>
    </recommendedName>
</protein>
<keyword evidence="2 5" id="KW-0689">Ribosomal protein</keyword>
<evidence type="ECO:0000256" key="1">
    <source>
        <dbReference type="ARBA" id="ARBA00005251"/>
    </source>
</evidence>
<keyword evidence="3 5" id="KW-0687">Ribonucleoprotein</keyword>
<dbReference type="InterPro" id="IPR023035">
    <property type="entry name" value="Ribosomal_uS9_bac/plastid"/>
</dbReference>
<evidence type="ECO:0000256" key="6">
    <source>
        <dbReference type="RuleBase" id="RU003815"/>
    </source>
</evidence>
<name>A0ABW2KHG7_9ACTN</name>
<evidence type="ECO:0000256" key="7">
    <source>
        <dbReference type="SAM" id="MobiDB-lite"/>
    </source>
</evidence>
<dbReference type="GO" id="GO:0005840">
    <property type="term" value="C:ribosome"/>
    <property type="evidence" value="ECO:0007669"/>
    <property type="project" value="UniProtKB-KW"/>
</dbReference>
<comment type="similarity">
    <text evidence="1 5 6">Belongs to the universal ribosomal protein uS9 family.</text>
</comment>
<keyword evidence="9" id="KW-1185">Reference proteome</keyword>
<dbReference type="InterPro" id="IPR020574">
    <property type="entry name" value="Ribosomal_uS9_CS"/>
</dbReference>
<evidence type="ECO:0000313" key="8">
    <source>
        <dbReference type="EMBL" id="MFC7329397.1"/>
    </source>
</evidence>
<gene>
    <name evidence="5 8" type="primary">rpsI</name>
    <name evidence="8" type="ORF">ACFQRF_16815</name>
</gene>
<evidence type="ECO:0000256" key="4">
    <source>
        <dbReference type="ARBA" id="ARBA00035259"/>
    </source>
</evidence>
<feature type="region of interest" description="Disordered" evidence="7">
    <location>
        <begin position="130"/>
        <end position="173"/>
    </location>
</feature>
<dbReference type="SUPFAM" id="SSF54211">
    <property type="entry name" value="Ribosomal protein S5 domain 2-like"/>
    <property type="match status" value="1"/>
</dbReference>
<feature type="compositionally biased region" description="Acidic residues" evidence="7">
    <location>
        <begin position="16"/>
        <end position="25"/>
    </location>
</feature>
<feature type="compositionally biased region" description="Low complexity" evidence="7">
    <location>
        <begin position="33"/>
        <end position="50"/>
    </location>
</feature>
<organism evidence="8 9">
    <name type="scientific">Marinactinospora rubrisoli</name>
    <dbReference type="NCBI Taxonomy" id="2715399"/>
    <lineage>
        <taxon>Bacteria</taxon>
        <taxon>Bacillati</taxon>
        <taxon>Actinomycetota</taxon>
        <taxon>Actinomycetes</taxon>
        <taxon>Streptosporangiales</taxon>
        <taxon>Nocardiopsidaceae</taxon>
        <taxon>Marinactinospora</taxon>
    </lineage>
</organism>
<dbReference type="InterPro" id="IPR020568">
    <property type="entry name" value="Ribosomal_Su5_D2-typ_SF"/>
</dbReference>
<sequence>MVEPTGTEDVANQDVSYEDNPEEFPAEYTSETPDAPGYGVAPVAAGPAAGTGRRKRAIARVRIAPGSGEWKINGKPLEVYFPDKVHQQLIKEPLAALGLEDAYDVVARLTGGGTSGQAGALRHGLARALADQDRENNRPVLKKAGHLTRDDRKVERKKAGLKKARKAPQYSKR</sequence>
<dbReference type="InterPro" id="IPR000754">
    <property type="entry name" value="Ribosomal_uS9"/>
</dbReference>
<dbReference type="Pfam" id="PF00380">
    <property type="entry name" value="Ribosomal_S9"/>
    <property type="match status" value="1"/>
</dbReference>
<feature type="compositionally biased region" description="Basic and acidic residues" evidence="7">
    <location>
        <begin position="147"/>
        <end position="158"/>
    </location>
</feature>
<evidence type="ECO:0000313" key="9">
    <source>
        <dbReference type="Proteomes" id="UP001596540"/>
    </source>
</evidence>
<evidence type="ECO:0000256" key="2">
    <source>
        <dbReference type="ARBA" id="ARBA00022980"/>
    </source>
</evidence>
<feature type="compositionally biased region" description="Basic residues" evidence="7">
    <location>
        <begin position="159"/>
        <end position="173"/>
    </location>
</feature>
<dbReference type="HAMAP" id="MF_00532_B">
    <property type="entry name" value="Ribosomal_uS9_B"/>
    <property type="match status" value="1"/>
</dbReference>
<dbReference type="PANTHER" id="PTHR21569:SF1">
    <property type="entry name" value="SMALL RIBOSOMAL SUBUNIT PROTEIN US9M"/>
    <property type="match status" value="1"/>
</dbReference>
<dbReference type="PROSITE" id="PS00360">
    <property type="entry name" value="RIBOSOMAL_S9"/>
    <property type="match status" value="1"/>
</dbReference>
<feature type="region of interest" description="Disordered" evidence="7">
    <location>
        <begin position="1"/>
        <end position="54"/>
    </location>
</feature>
<dbReference type="EMBL" id="JBHTBH010000007">
    <property type="protein sequence ID" value="MFC7329397.1"/>
    <property type="molecule type" value="Genomic_DNA"/>
</dbReference>